<organism evidence="2 3">
    <name type="scientific">Tritrichomonas musculus</name>
    <dbReference type="NCBI Taxonomy" id="1915356"/>
    <lineage>
        <taxon>Eukaryota</taxon>
        <taxon>Metamonada</taxon>
        <taxon>Parabasalia</taxon>
        <taxon>Tritrichomonadida</taxon>
        <taxon>Tritrichomonadidae</taxon>
        <taxon>Tritrichomonas</taxon>
    </lineage>
</organism>
<sequence>MSSDNELPLHNTPIGSPQFQLSPNMQELTTQLHNWELDRDFTEEELPRNIAFSPKEEEFYTTINQTVEKQLEDHPPNPNRRGYPRPPNPLDEFGKSYHDRDDFENFLKTLDKNREYPSDELIGLYNMFFHTNLDIQKFGK</sequence>
<dbReference type="Proteomes" id="UP001470230">
    <property type="component" value="Unassembled WGS sequence"/>
</dbReference>
<evidence type="ECO:0000313" key="3">
    <source>
        <dbReference type="Proteomes" id="UP001470230"/>
    </source>
</evidence>
<dbReference type="EMBL" id="JAPFFF010000004">
    <property type="protein sequence ID" value="KAK8893092.1"/>
    <property type="molecule type" value="Genomic_DNA"/>
</dbReference>
<evidence type="ECO:0000313" key="2">
    <source>
        <dbReference type="EMBL" id="KAK8893092.1"/>
    </source>
</evidence>
<proteinExistence type="predicted"/>
<comment type="caution">
    <text evidence="2">The sequence shown here is derived from an EMBL/GenBank/DDBJ whole genome shotgun (WGS) entry which is preliminary data.</text>
</comment>
<accession>A0ABR2KPN9</accession>
<keyword evidence="3" id="KW-1185">Reference proteome</keyword>
<name>A0ABR2KPN9_9EUKA</name>
<protein>
    <recommendedName>
        <fullName evidence="4">ELM2 domain-containing protein</fullName>
    </recommendedName>
</protein>
<feature type="region of interest" description="Disordered" evidence="1">
    <location>
        <begin position="68"/>
        <end position="97"/>
    </location>
</feature>
<feature type="compositionally biased region" description="Polar residues" evidence="1">
    <location>
        <begin position="13"/>
        <end position="24"/>
    </location>
</feature>
<evidence type="ECO:0000256" key="1">
    <source>
        <dbReference type="SAM" id="MobiDB-lite"/>
    </source>
</evidence>
<gene>
    <name evidence="2" type="ORF">M9Y10_030356</name>
</gene>
<feature type="region of interest" description="Disordered" evidence="1">
    <location>
        <begin position="1"/>
        <end position="24"/>
    </location>
</feature>
<reference evidence="2 3" key="1">
    <citation type="submission" date="2024-04" db="EMBL/GenBank/DDBJ databases">
        <title>Tritrichomonas musculus Genome.</title>
        <authorList>
            <person name="Alves-Ferreira E."/>
            <person name="Grigg M."/>
            <person name="Lorenzi H."/>
            <person name="Galac M."/>
        </authorList>
    </citation>
    <scope>NUCLEOTIDE SEQUENCE [LARGE SCALE GENOMIC DNA]</scope>
    <source>
        <strain evidence="2 3">EAF2021</strain>
    </source>
</reference>
<evidence type="ECO:0008006" key="4">
    <source>
        <dbReference type="Google" id="ProtNLM"/>
    </source>
</evidence>